<dbReference type="Pfam" id="PF00040">
    <property type="entry name" value="fn2"/>
    <property type="match status" value="1"/>
</dbReference>
<keyword evidence="5 6" id="KW-1015">Disulfide bond</keyword>
<comment type="caution">
    <text evidence="8">The sequence shown here is derived from an EMBL/GenBank/DDBJ whole genome shotgun (WGS) entry which is preliminary data.</text>
</comment>
<sequence>MSTVGGNSEGAPCVFPFKFLGNTYDSCTTSGRSDGKMWCAVTKSFDDDRKWGFCPDQ</sequence>
<comment type="subcellular location">
    <subcellularLocation>
        <location evidence="1">Secreted</location>
    </subcellularLocation>
</comment>
<dbReference type="PROSITE" id="PS00023">
    <property type="entry name" value="FN2_1"/>
    <property type="match status" value="1"/>
</dbReference>
<dbReference type="InterPro" id="IPR013806">
    <property type="entry name" value="Kringle-like"/>
</dbReference>
<reference evidence="8 9" key="1">
    <citation type="submission" date="2024-05" db="EMBL/GenBank/DDBJ databases">
        <title>Genome sequencing and assembly of Indian major carp, Cirrhinus mrigala (Hamilton, 1822).</title>
        <authorList>
            <person name="Mohindra V."/>
            <person name="Chowdhury L.M."/>
            <person name="Lal K."/>
            <person name="Jena J.K."/>
        </authorList>
    </citation>
    <scope>NUCLEOTIDE SEQUENCE [LARGE SCALE GENOMIC DNA]</scope>
    <source>
        <strain evidence="8">CM1030</strain>
        <tissue evidence="8">Blood</tissue>
    </source>
</reference>
<evidence type="ECO:0000256" key="2">
    <source>
        <dbReference type="ARBA" id="ARBA00010011"/>
    </source>
</evidence>
<evidence type="ECO:0000256" key="4">
    <source>
        <dbReference type="ARBA" id="ARBA00022737"/>
    </source>
</evidence>
<dbReference type="AlphaFoldDB" id="A0ABD0QRU6"/>
<dbReference type="PROSITE" id="PS51092">
    <property type="entry name" value="FN2_2"/>
    <property type="match status" value="1"/>
</dbReference>
<accession>A0ABD0QRU6</accession>
<evidence type="ECO:0000256" key="5">
    <source>
        <dbReference type="ARBA" id="ARBA00023157"/>
    </source>
</evidence>
<feature type="disulfide bond" evidence="6">
    <location>
        <begin position="27"/>
        <end position="54"/>
    </location>
</feature>
<dbReference type="SMART" id="SM00059">
    <property type="entry name" value="FN2"/>
    <property type="match status" value="1"/>
</dbReference>
<dbReference type="Proteomes" id="UP001529510">
    <property type="component" value="Unassembled WGS sequence"/>
</dbReference>
<comment type="similarity">
    <text evidence="2">Belongs to the seminal plasma protein family.</text>
</comment>
<name>A0ABD0QRU6_CIRMR</name>
<feature type="domain" description="Fibronectin type-II" evidence="7">
    <location>
        <begin position="8"/>
        <end position="56"/>
    </location>
</feature>
<evidence type="ECO:0000313" key="9">
    <source>
        <dbReference type="Proteomes" id="UP001529510"/>
    </source>
</evidence>
<feature type="disulfide bond" evidence="6">
    <location>
        <begin position="13"/>
        <end position="39"/>
    </location>
</feature>
<dbReference type="Gene3D" id="2.10.10.10">
    <property type="entry name" value="Fibronectin, type II, collagen-binding"/>
    <property type="match status" value="1"/>
</dbReference>
<dbReference type="GO" id="GO:0005576">
    <property type="term" value="C:extracellular region"/>
    <property type="evidence" value="ECO:0007669"/>
    <property type="project" value="UniProtKB-SubCell"/>
</dbReference>
<evidence type="ECO:0000259" key="7">
    <source>
        <dbReference type="PROSITE" id="PS51092"/>
    </source>
</evidence>
<evidence type="ECO:0000256" key="6">
    <source>
        <dbReference type="PROSITE-ProRule" id="PRU00479"/>
    </source>
</evidence>
<dbReference type="CDD" id="cd00062">
    <property type="entry name" value="FN2"/>
    <property type="match status" value="1"/>
</dbReference>
<proteinExistence type="inferred from homology"/>
<dbReference type="FunFam" id="2.10.10.10:FF:000001">
    <property type="entry name" value="Fibronectin 1a isoform 1"/>
    <property type="match status" value="1"/>
</dbReference>
<keyword evidence="4" id="KW-0677">Repeat</keyword>
<dbReference type="SUPFAM" id="SSF57440">
    <property type="entry name" value="Kringle-like"/>
    <property type="match status" value="1"/>
</dbReference>
<feature type="non-terminal residue" evidence="8">
    <location>
        <position position="57"/>
    </location>
</feature>
<evidence type="ECO:0000313" key="8">
    <source>
        <dbReference type="EMBL" id="KAL0188912.1"/>
    </source>
</evidence>
<dbReference type="EMBL" id="JAMKFB020000007">
    <property type="protein sequence ID" value="KAL0188912.1"/>
    <property type="molecule type" value="Genomic_DNA"/>
</dbReference>
<keyword evidence="9" id="KW-1185">Reference proteome</keyword>
<dbReference type="InterPro" id="IPR036943">
    <property type="entry name" value="FN_type2_sf"/>
</dbReference>
<evidence type="ECO:0000256" key="3">
    <source>
        <dbReference type="ARBA" id="ARBA00022525"/>
    </source>
</evidence>
<evidence type="ECO:0000256" key="1">
    <source>
        <dbReference type="ARBA" id="ARBA00004613"/>
    </source>
</evidence>
<keyword evidence="3" id="KW-0964">Secreted</keyword>
<dbReference type="PANTHER" id="PTHR22918:SF1">
    <property type="entry name" value="FIBRONECTIN TYPE-II DOMAIN-CONTAINING PROTEIN"/>
    <property type="match status" value="1"/>
</dbReference>
<dbReference type="InterPro" id="IPR051666">
    <property type="entry name" value="SP_Capacitation_Regulator"/>
</dbReference>
<organism evidence="8 9">
    <name type="scientific">Cirrhinus mrigala</name>
    <name type="common">Mrigala</name>
    <dbReference type="NCBI Taxonomy" id="683832"/>
    <lineage>
        <taxon>Eukaryota</taxon>
        <taxon>Metazoa</taxon>
        <taxon>Chordata</taxon>
        <taxon>Craniata</taxon>
        <taxon>Vertebrata</taxon>
        <taxon>Euteleostomi</taxon>
        <taxon>Actinopterygii</taxon>
        <taxon>Neopterygii</taxon>
        <taxon>Teleostei</taxon>
        <taxon>Ostariophysi</taxon>
        <taxon>Cypriniformes</taxon>
        <taxon>Cyprinidae</taxon>
        <taxon>Labeoninae</taxon>
        <taxon>Labeonini</taxon>
        <taxon>Cirrhinus</taxon>
    </lineage>
</organism>
<dbReference type="InterPro" id="IPR000562">
    <property type="entry name" value="FN_type2_dom"/>
</dbReference>
<protein>
    <recommendedName>
        <fullName evidence="7">Fibronectin type-II domain-containing protein</fullName>
    </recommendedName>
</protein>
<dbReference type="PRINTS" id="PR00013">
    <property type="entry name" value="FNTYPEII"/>
</dbReference>
<dbReference type="PANTHER" id="PTHR22918">
    <property type="entry name" value="SEMINAL PLASMA PROTEIN"/>
    <property type="match status" value="1"/>
</dbReference>
<gene>
    <name evidence="8" type="ORF">M9458_016011</name>
</gene>